<dbReference type="OrthoDB" id="9787585at2"/>
<reference evidence="2 3" key="1">
    <citation type="submission" date="2013-05" db="EMBL/GenBank/DDBJ databases">
        <title>The Genome Sequence of Actinomyces europaeus ACS-120-V-COL10B.</title>
        <authorList>
            <consortium name="The Broad Institute Genomics Platform"/>
            <person name="Earl A."/>
            <person name="Ward D."/>
            <person name="Feldgarden M."/>
            <person name="Gevers D."/>
            <person name="Saerens B."/>
            <person name="Vaneechoutte M."/>
            <person name="Walker B."/>
            <person name="Young S."/>
            <person name="Zeng Q."/>
            <person name="Gargeya S."/>
            <person name="Fitzgerald M."/>
            <person name="Haas B."/>
            <person name="Abouelleil A."/>
            <person name="Allen A.W."/>
            <person name="Alvarado L."/>
            <person name="Arachchi H.M."/>
            <person name="Berlin A.M."/>
            <person name="Chapman S.B."/>
            <person name="Gainer-Dewar J."/>
            <person name="Goldberg J."/>
            <person name="Griggs A."/>
            <person name="Gujja S."/>
            <person name="Hansen M."/>
            <person name="Howarth C."/>
            <person name="Imamovic A."/>
            <person name="Ireland A."/>
            <person name="Larimer J."/>
            <person name="McCowan C."/>
            <person name="Murphy C."/>
            <person name="Pearson M."/>
            <person name="Poon T.W."/>
            <person name="Priest M."/>
            <person name="Roberts A."/>
            <person name="Saif S."/>
            <person name="Shea T."/>
            <person name="Sisk P."/>
            <person name="Sykes S."/>
            <person name="Wortman J."/>
            <person name="Nusbaum C."/>
            <person name="Birren B."/>
        </authorList>
    </citation>
    <scope>NUCLEOTIDE SEQUENCE [LARGE SCALE GENOMIC DNA]</scope>
    <source>
        <strain evidence="2 3">ACS-120-V-Col10b</strain>
    </source>
</reference>
<keyword evidence="3" id="KW-1185">Reference proteome</keyword>
<dbReference type="GO" id="GO:0000725">
    <property type="term" value="P:recombinational repair"/>
    <property type="evidence" value="ECO:0007669"/>
    <property type="project" value="TreeGrafter"/>
</dbReference>
<evidence type="ECO:0000256" key="1">
    <source>
        <dbReference type="SAM" id="Coils"/>
    </source>
</evidence>
<dbReference type="Pfam" id="PF13245">
    <property type="entry name" value="AAA_19"/>
    <property type="match status" value="1"/>
</dbReference>
<keyword evidence="1" id="KW-0175">Coiled coil</keyword>
<protein>
    <recommendedName>
        <fullName evidence="4">DNA helicase</fullName>
    </recommendedName>
</protein>
<dbReference type="SUPFAM" id="SSF52540">
    <property type="entry name" value="P-loop containing nucleoside triphosphate hydrolases"/>
    <property type="match status" value="1"/>
</dbReference>
<dbReference type="GO" id="GO:0005829">
    <property type="term" value="C:cytosol"/>
    <property type="evidence" value="ECO:0007669"/>
    <property type="project" value="TreeGrafter"/>
</dbReference>
<dbReference type="InterPro" id="IPR027417">
    <property type="entry name" value="P-loop_NTPase"/>
</dbReference>
<accession>A0A9W5RDQ2</accession>
<comment type="caution">
    <text evidence="2">The sequence shown here is derived from an EMBL/GenBank/DDBJ whole genome shotgun (WGS) entry which is preliminary data.</text>
</comment>
<dbReference type="GO" id="GO:0043138">
    <property type="term" value="F:3'-5' DNA helicase activity"/>
    <property type="evidence" value="ECO:0007669"/>
    <property type="project" value="TreeGrafter"/>
</dbReference>
<feature type="coiled-coil region" evidence="1">
    <location>
        <begin position="17"/>
        <end position="44"/>
    </location>
</feature>
<dbReference type="AlphaFoldDB" id="A0A9W5RDQ2"/>
<organism evidence="2 3">
    <name type="scientific">Gleimia europaea ACS-120-V-Col10b</name>
    <dbReference type="NCBI Taxonomy" id="883069"/>
    <lineage>
        <taxon>Bacteria</taxon>
        <taxon>Bacillati</taxon>
        <taxon>Actinomycetota</taxon>
        <taxon>Actinomycetes</taxon>
        <taxon>Actinomycetales</taxon>
        <taxon>Actinomycetaceae</taxon>
        <taxon>Gleimia</taxon>
    </lineage>
</organism>
<dbReference type="PANTHER" id="PTHR11070">
    <property type="entry name" value="UVRD / RECB / PCRA DNA HELICASE FAMILY MEMBER"/>
    <property type="match status" value="1"/>
</dbReference>
<name>A0A9W5RDQ2_9ACTO</name>
<dbReference type="GO" id="GO:0003677">
    <property type="term" value="F:DNA binding"/>
    <property type="evidence" value="ECO:0007669"/>
    <property type="project" value="InterPro"/>
</dbReference>
<evidence type="ECO:0008006" key="4">
    <source>
        <dbReference type="Google" id="ProtNLM"/>
    </source>
</evidence>
<proteinExistence type="predicted"/>
<dbReference type="Proteomes" id="UP000014387">
    <property type="component" value="Unassembled WGS sequence"/>
</dbReference>
<evidence type="ECO:0000313" key="2">
    <source>
        <dbReference type="EMBL" id="EPD30579.1"/>
    </source>
</evidence>
<dbReference type="PANTHER" id="PTHR11070:SF45">
    <property type="entry name" value="DNA 3'-5' HELICASE"/>
    <property type="match status" value="1"/>
</dbReference>
<dbReference type="GO" id="GO:0005524">
    <property type="term" value="F:ATP binding"/>
    <property type="evidence" value="ECO:0007669"/>
    <property type="project" value="InterPro"/>
</dbReference>
<dbReference type="EMBL" id="AGWN01000001">
    <property type="protein sequence ID" value="EPD30579.1"/>
    <property type="molecule type" value="Genomic_DNA"/>
</dbReference>
<sequence length="730" mass="80705">MQSDALSEELRKEQEFVDSAYEVLDDLRKRYREHQRNAEASKWRNTPQALTERDAFAAHWGDEASRLESIVDGLVFGRIDDITDSTHYIGRIGLRDQKGDQILIDWRAPASRPFYQATGANPQGVVRRRHIRTRGRTVIGIEDELLNTESKPDGKLVFQGEGALMRALSEARDGQMSDIVSTIQAEQDAIVRRDSEGLLVIQGGPGTGKTAVALHRAAYLLYAERARLENSGVLIIGPSNIFLRYIDQVLPSLGENGVVSTTIGQLLPGYSAKAHETAQIQEIKGRMAWVDIAKRAVRSFERIPEDTPLAISSYRVTLRAETVRAARASARRSGKPHNEAWEGFALELMDDLARQMNEQVGASEHLSWYHDYIRGSKDARRAINLAWLPVSALQVLEKLYANEDFLARMAPELSQSERVALKRPRGSALTESDIPILDELEELLGSLPLGSGSAHARERDRKRQINAAGEAIAAMGLGHGIVSASMLAERAAAADSDLTLSQRALRDRTWAYGHVIVDEAQELSPLAWNSLLRRCPSRSFTVTGDLDQRSSIDRARSWSDVLGPAMRAYQGEEILTVSYRTPAAILDRANTLMDELGTPAHYPLVAARDVDDAYTTTETDGSIQELKTIVETEEHALNERVGIGNGRMAVIASPTSIRRLRETCGWGSSLDERIVLITPAQAKGLEFDTVILWEPNEIITDSPGDIYVALTRPTYRLHAASSSPLPNALA</sequence>
<dbReference type="RefSeq" id="WP_016443691.1">
    <property type="nucleotide sequence ID" value="NZ_KE150266.1"/>
</dbReference>
<gene>
    <name evidence="2" type="ORF">HMPREF9238_00325</name>
</gene>
<dbReference type="Gene3D" id="3.40.50.300">
    <property type="entry name" value="P-loop containing nucleotide triphosphate hydrolases"/>
    <property type="match status" value="3"/>
</dbReference>
<evidence type="ECO:0000313" key="3">
    <source>
        <dbReference type="Proteomes" id="UP000014387"/>
    </source>
</evidence>
<dbReference type="InterPro" id="IPR000212">
    <property type="entry name" value="DNA_helicase_UvrD/REP"/>
</dbReference>